<dbReference type="InParanoid" id="A0A3N1G9C2"/>
<sequence length="254" mass="25406">MQLTRTRLWVGGAALAALALTTGSWFGLVAPRHDEAAALREQTSSVASQNDVLETRIAGLEAQLAELPARRAEAAALREQLPAQADLPSLIRQLSALADRSGTTLVGVTPTEPTAAAAAAPTTAADPAAVPADAAAPVATTDGTAAAEPGGLETVPVAVTATGTFAQVQELLRLVQTELPRAVLVKDASMTAADTGVDLAVTADVFVLPLTAQEEQLALAAAPAATPAPTATPAPAADDAATVDAAGTSTQEPM</sequence>
<feature type="region of interest" description="Disordered" evidence="1">
    <location>
        <begin position="223"/>
        <end position="254"/>
    </location>
</feature>
<dbReference type="InterPro" id="IPR014717">
    <property type="entry name" value="Transl_elong_EF1B/ribsomal_bS6"/>
</dbReference>
<proteinExistence type="predicted"/>
<organism evidence="2 3">
    <name type="scientific">Pseudokineococcus lusitanus</name>
    <dbReference type="NCBI Taxonomy" id="763993"/>
    <lineage>
        <taxon>Bacteria</taxon>
        <taxon>Bacillati</taxon>
        <taxon>Actinomycetota</taxon>
        <taxon>Actinomycetes</taxon>
        <taxon>Kineosporiales</taxon>
        <taxon>Kineosporiaceae</taxon>
        <taxon>Pseudokineococcus</taxon>
    </lineage>
</organism>
<feature type="compositionally biased region" description="Low complexity" evidence="1">
    <location>
        <begin position="223"/>
        <end position="246"/>
    </location>
</feature>
<gene>
    <name evidence="2" type="ORF">EDC03_3063</name>
</gene>
<dbReference type="AlphaFoldDB" id="A0A3N1G9C2"/>
<keyword evidence="3" id="KW-1185">Reference proteome</keyword>
<protein>
    <recommendedName>
        <fullName evidence="4">Pilus assembly protein PilO</fullName>
    </recommendedName>
</protein>
<comment type="caution">
    <text evidence="2">The sequence shown here is derived from an EMBL/GenBank/DDBJ whole genome shotgun (WGS) entry which is preliminary data.</text>
</comment>
<evidence type="ECO:0008006" key="4">
    <source>
        <dbReference type="Google" id="ProtNLM"/>
    </source>
</evidence>
<dbReference type="Proteomes" id="UP000276232">
    <property type="component" value="Unassembled WGS sequence"/>
</dbReference>
<dbReference type="RefSeq" id="WP_158674331.1">
    <property type="nucleotide sequence ID" value="NZ_RJKN01000009.1"/>
</dbReference>
<dbReference type="EMBL" id="RJKN01000009">
    <property type="protein sequence ID" value="ROP26826.1"/>
    <property type="molecule type" value="Genomic_DNA"/>
</dbReference>
<reference evidence="2 3" key="1">
    <citation type="journal article" date="2015" name="Stand. Genomic Sci.">
        <title>Genomic Encyclopedia of Bacterial and Archaeal Type Strains, Phase III: the genomes of soil and plant-associated and newly described type strains.</title>
        <authorList>
            <person name="Whitman W.B."/>
            <person name="Woyke T."/>
            <person name="Klenk H.P."/>
            <person name="Zhou Y."/>
            <person name="Lilburn T.G."/>
            <person name="Beck B.J."/>
            <person name="De Vos P."/>
            <person name="Vandamme P."/>
            <person name="Eisen J.A."/>
            <person name="Garrity G."/>
            <person name="Hugenholtz P."/>
            <person name="Kyrpides N.C."/>
        </authorList>
    </citation>
    <scope>NUCLEOTIDE SEQUENCE [LARGE SCALE GENOMIC DNA]</scope>
    <source>
        <strain evidence="2 3">CECT 7306</strain>
    </source>
</reference>
<evidence type="ECO:0000313" key="2">
    <source>
        <dbReference type="EMBL" id="ROP26826.1"/>
    </source>
</evidence>
<dbReference type="Gene3D" id="3.30.70.60">
    <property type="match status" value="1"/>
</dbReference>
<evidence type="ECO:0000313" key="3">
    <source>
        <dbReference type="Proteomes" id="UP000276232"/>
    </source>
</evidence>
<name>A0A3N1G9C2_9ACTN</name>
<evidence type="ECO:0000256" key="1">
    <source>
        <dbReference type="SAM" id="MobiDB-lite"/>
    </source>
</evidence>
<accession>A0A3N1G9C2</accession>